<dbReference type="eggNOG" id="COG1695">
    <property type="taxonomic scope" value="Bacteria"/>
</dbReference>
<sequence length="175" mass="19879">MENKNKSCCSCGSTCCGEVNTKVNKRKLVIDFLYLDLTSCDRCMKTDDTLDEALNEVKRVLEATGIEVVVNKINITNEDLAKKYKFVSSPTIRINGRDIQMDIKESPCKACGDLCGDDVDCRVWVYQGKEYDSPPKEMIIESILKAVYGGSETLKEEEYVMPENLKRFFDGMKKR</sequence>
<dbReference type="SUPFAM" id="SSF52833">
    <property type="entry name" value="Thioredoxin-like"/>
    <property type="match status" value="1"/>
</dbReference>
<dbReference type="AlphaFoldDB" id="I7J5X8"/>
<reference evidence="1 2" key="1">
    <citation type="journal article" date="2011" name="J. Bacteriol.">
        <title>Draft genome sequence of Caloramator australicus strain RC3T, a thermoanaerobe from the Great Artesian Basin of Australia.</title>
        <authorList>
            <person name="Ogg C.D."/>
            <person name="Patel B.K.C."/>
        </authorList>
    </citation>
    <scope>NUCLEOTIDE SEQUENCE [LARGE SCALE GENOMIC DNA]</scope>
    <source>
        <strain evidence="1 2">RC3</strain>
    </source>
</reference>
<evidence type="ECO:0000313" key="2">
    <source>
        <dbReference type="Proteomes" id="UP000007652"/>
    </source>
</evidence>
<dbReference type="InterPro" id="IPR036249">
    <property type="entry name" value="Thioredoxin-like_sf"/>
</dbReference>
<organism evidence="1 2">
    <name type="scientific">Caloramator australicus RC3</name>
    <dbReference type="NCBI Taxonomy" id="857293"/>
    <lineage>
        <taxon>Bacteria</taxon>
        <taxon>Bacillati</taxon>
        <taxon>Bacillota</taxon>
        <taxon>Clostridia</taxon>
        <taxon>Eubacteriales</taxon>
        <taxon>Clostridiaceae</taxon>
        <taxon>Caloramator</taxon>
    </lineage>
</organism>
<dbReference type="RefSeq" id="WP_008909364.1">
    <property type="nucleotide sequence ID" value="NZ_CAKP01000106.1"/>
</dbReference>
<dbReference type="Gene3D" id="3.40.30.10">
    <property type="entry name" value="Glutaredoxin"/>
    <property type="match status" value="1"/>
</dbReference>
<dbReference type="EMBL" id="CAKP01000106">
    <property type="protein sequence ID" value="CCJ34107.1"/>
    <property type="molecule type" value="Genomic_DNA"/>
</dbReference>
<gene>
    <name evidence="1" type="ORF">CAAU_2023</name>
</gene>
<name>I7J5X8_9CLOT</name>
<dbReference type="OrthoDB" id="2965668at2"/>
<dbReference type="Proteomes" id="UP000007652">
    <property type="component" value="Unassembled WGS sequence"/>
</dbReference>
<protein>
    <submittedName>
        <fullName evidence="1">Ferredoxin</fullName>
    </submittedName>
</protein>
<proteinExistence type="predicted"/>
<dbReference type="Pfam" id="PF10865">
    <property type="entry name" value="DUF2703"/>
    <property type="match status" value="1"/>
</dbReference>
<keyword evidence="2" id="KW-1185">Reference proteome</keyword>
<evidence type="ECO:0000313" key="1">
    <source>
        <dbReference type="EMBL" id="CCJ34107.1"/>
    </source>
</evidence>
<dbReference type="STRING" id="857293.CAAU_2023"/>
<comment type="caution">
    <text evidence="1">The sequence shown here is derived from an EMBL/GenBank/DDBJ whole genome shotgun (WGS) entry which is preliminary data.</text>
</comment>
<dbReference type="InterPro" id="IPR021219">
    <property type="entry name" value="DUF2703"/>
</dbReference>
<accession>I7J5X8</accession>